<proteinExistence type="predicted"/>
<keyword evidence="3" id="KW-1185">Reference proteome</keyword>
<accession>A0ABU6NKC1</accession>
<protein>
    <submittedName>
        <fullName evidence="2">Uncharacterized protein</fullName>
    </submittedName>
</protein>
<evidence type="ECO:0000256" key="1">
    <source>
        <dbReference type="SAM" id="SignalP"/>
    </source>
</evidence>
<reference evidence="2 3" key="1">
    <citation type="submission" date="2023-03" db="EMBL/GenBank/DDBJ databases">
        <title>Bacillus Genome Sequencing.</title>
        <authorList>
            <person name="Dunlap C."/>
        </authorList>
    </citation>
    <scope>NUCLEOTIDE SEQUENCE [LARGE SCALE GENOMIC DNA]</scope>
    <source>
        <strain evidence="2 3">B-4107</strain>
    </source>
</reference>
<gene>
    <name evidence="2" type="ORF">P5F74_10870</name>
</gene>
<organism evidence="2 3">
    <name type="scientific">Shouchella miscanthi</name>
    <dbReference type="NCBI Taxonomy" id="2598861"/>
    <lineage>
        <taxon>Bacteria</taxon>
        <taxon>Bacillati</taxon>
        <taxon>Bacillota</taxon>
        <taxon>Bacilli</taxon>
        <taxon>Bacillales</taxon>
        <taxon>Bacillaceae</taxon>
        <taxon>Shouchella</taxon>
    </lineage>
</organism>
<evidence type="ECO:0000313" key="3">
    <source>
        <dbReference type="Proteomes" id="UP001341820"/>
    </source>
</evidence>
<dbReference type="Proteomes" id="UP001341820">
    <property type="component" value="Unassembled WGS sequence"/>
</dbReference>
<dbReference type="EMBL" id="JAROAS010000021">
    <property type="protein sequence ID" value="MED4128636.1"/>
    <property type="molecule type" value="Genomic_DNA"/>
</dbReference>
<feature type="signal peptide" evidence="1">
    <location>
        <begin position="1"/>
        <end position="27"/>
    </location>
</feature>
<dbReference type="RefSeq" id="WP_328237416.1">
    <property type="nucleotide sequence ID" value="NZ_JAROAS010000021.1"/>
</dbReference>
<keyword evidence="1" id="KW-0732">Signal</keyword>
<comment type="caution">
    <text evidence="2">The sequence shown here is derived from an EMBL/GenBank/DDBJ whole genome shotgun (WGS) entry which is preliminary data.</text>
</comment>
<name>A0ABU6NKC1_9BACI</name>
<feature type="chain" id="PRO_5047023822" evidence="1">
    <location>
        <begin position="28"/>
        <end position="141"/>
    </location>
</feature>
<evidence type="ECO:0000313" key="2">
    <source>
        <dbReference type="EMBL" id="MED4128636.1"/>
    </source>
</evidence>
<sequence>MKNLTFTFLFLILAPLFSIFLPSDAQAKEKNDKNDNLEIMQTNIQLQHTSGGNGSGPRVGTVVGAGAAITGWRIEYTTGKSPVQWTRDNIRNIELNIRRQASALYNHAINKYIIYNYNTNRVSWGCISGQHCLAPTSGELH</sequence>